<dbReference type="OrthoDB" id="5501002at2"/>
<organism evidence="2 3">
    <name type="scientific">Corallococcus terminator</name>
    <dbReference type="NCBI Taxonomy" id="2316733"/>
    <lineage>
        <taxon>Bacteria</taxon>
        <taxon>Pseudomonadati</taxon>
        <taxon>Myxococcota</taxon>
        <taxon>Myxococcia</taxon>
        <taxon>Myxococcales</taxon>
        <taxon>Cystobacterineae</taxon>
        <taxon>Myxococcaceae</taxon>
        <taxon>Corallococcus</taxon>
    </lineage>
</organism>
<comment type="caution">
    <text evidence="2">The sequence shown here is derived from an EMBL/GenBank/DDBJ whole genome shotgun (WGS) entry which is preliminary data.</text>
</comment>
<protein>
    <recommendedName>
        <fullName evidence="4">Outer membrane protein beta-barrel domain-containing protein</fullName>
    </recommendedName>
</protein>
<dbReference type="RefSeq" id="WP_120541708.1">
    <property type="nucleotide sequence ID" value="NZ_RAVZ01000107.1"/>
</dbReference>
<reference evidence="3" key="1">
    <citation type="submission" date="2018-09" db="EMBL/GenBank/DDBJ databases">
        <authorList>
            <person name="Livingstone P.G."/>
            <person name="Whitworth D.E."/>
        </authorList>
    </citation>
    <scope>NUCLEOTIDE SEQUENCE [LARGE SCALE GENOMIC DNA]</scope>
    <source>
        <strain evidence="3">CA054A</strain>
    </source>
</reference>
<accession>A0A3A8JBH9</accession>
<dbReference type="Proteomes" id="UP000268094">
    <property type="component" value="Unassembled WGS sequence"/>
</dbReference>
<name>A0A3A8JBH9_9BACT</name>
<evidence type="ECO:0000313" key="3">
    <source>
        <dbReference type="Proteomes" id="UP000268094"/>
    </source>
</evidence>
<feature type="signal peptide" evidence="1">
    <location>
        <begin position="1"/>
        <end position="29"/>
    </location>
</feature>
<proteinExistence type="predicted"/>
<keyword evidence="3" id="KW-1185">Reference proteome</keyword>
<evidence type="ECO:0000256" key="1">
    <source>
        <dbReference type="SAM" id="SignalP"/>
    </source>
</evidence>
<keyword evidence="1" id="KW-0732">Signal</keyword>
<evidence type="ECO:0008006" key="4">
    <source>
        <dbReference type="Google" id="ProtNLM"/>
    </source>
</evidence>
<dbReference type="EMBL" id="RAVZ01000107">
    <property type="protein sequence ID" value="RKG86833.1"/>
    <property type="molecule type" value="Genomic_DNA"/>
</dbReference>
<feature type="chain" id="PRO_5017474937" description="Outer membrane protein beta-barrel domain-containing protein" evidence="1">
    <location>
        <begin position="30"/>
        <end position="216"/>
    </location>
</feature>
<gene>
    <name evidence="2" type="ORF">D7V88_17085</name>
</gene>
<sequence>MRVESKRSMRWVKAAVAVGVSLLSVPALAQDVGRSSTGQEQQRRGAFLLELQPPALDGSLYGVRAEVAASKDARLAFGLMGRAGGWNRSLGAKARFTGVQGGDVKLNFGVGVDGRYTLAFLADGTVRPFLGMAVGYEEFIARATVTSPDTKEYTTTAFLEPTLGVMWRPGTGRVGLSARAGPGFTFTDVRTLQVSTGNLGLRTVYPIASLGLLVVL</sequence>
<dbReference type="AlphaFoldDB" id="A0A3A8JBH9"/>
<evidence type="ECO:0000313" key="2">
    <source>
        <dbReference type="EMBL" id="RKG86833.1"/>
    </source>
</evidence>